<name>A0A7Z0MPB0_9GAMM</name>
<organism evidence="1 2">
    <name type="scientific">Candidatus Methanofishera endochildressiae</name>
    <dbReference type="NCBI Taxonomy" id="2738884"/>
    <lineage>
        <taxon>Bacteria</taxon>
        <taxon>Pseudomonadati</taxon>
        <taxon>Pseudomonadota</taxon>
        <taxon>Gammaproteobacteria</taxon>
        <taxon>Candidatus Methanofishera</taxon>
    </lineage>
</organism>
<dbReference type="Gene3D" id="3.40.640.10">
    <property type="entry name" value="Type I PLP-dependent aspartate aminotransferase-like (Major domain)"/>
    <property type="match status" value="1"/>
</dbReference>
<reference evidence="1 2" key="1">
    <citation type="submission" date="2020-05" db="EMBL/GenBank/DDBJ databases">
        <title>Horizontal transmission and recombination maintain forever young bacterial symbiont genomes.</title>
        <authorList>
            <person name="Russell S.L."/>
            <person name="Pepper-Tunick E."/>
            <person name="Svedberg J."/>
            <person name="Byrne A."/>
            <person name="Ruelas Castillo J."/>
            <person name="Vollmers C."/>
            <person name="Beinart R.A."/>
            <person name="Corbett-Detig R."/>
        </authorList>
    </citation>
    <scope>NUCLEOTIDE SEQUENCE [LARGE SCALE GENOMIC DNA]</scope>
    <source>
        <strain evidence="1">4727-3</strain>
    </source>
</reference>
<protein>
    <submittedName>
        <fullName evidence="1">Uncharacterized protein</fullName>
    </submittedName>
</protein>
<gene>
    <name evidence="1" type="ORF">H0A75_07170</name>
</gene>
<dbReference type="InterPro" id="IPR015421">
    <property type="entry name" value="PyrdxlP-dep_Trfase_major"/>
</dbReference>
<dbReference type="Proteomes" id="UP000537890">
    <property type="component" value="Unassembled WGS sequence"/>
</dbReference>
<accession>A0A7Z0MPB0</accession>
<dbReference type="SUPFAM" id="SSF53383">
    <property type="entry name" value="PLP-dependent transferases"/>
    <property type="match status" value="1"/>
</dbReference>
<evidence type="ECO:0000313" key="1">
    <source>
        <dbReference type="EMBL" id="NYT47373.1"/>
    </source>
</evidence>
<dbReference type="EMBL" id="JACCHS010000138">
    <property type="protein sequence ID" value="NYT47373.1"/>
    <property type="molecule type" value="Genomic_DNA"/>
</dbReference>
<evidence type="ECO:0000313" key="2">
    <source>
        <dbReference type="Proteomes" id="UP000537890"/>
    </source>
</evidence>
<dbReference type="InterPro" id="IPR015424">
    <property type="entry name" value="PyrdxlP-dep_Trfase"/>
</dbReference>
<sequence length="78" mass="8683">MSMAQRLGLDVEMHEVEWGKGIPLDNLEARLKADSAHEIKAVLATHNEKGGKTSDMACVNYGPPSHPFFFVGRTYRQP</sequence>
<comment type="caution">
    <text evidence="1">The sequence shown here is derived from an EMBL/GenBank/DDBJ whole genome shotgun (WGS) entry which is preliminary data.</text>
</comment>
<dbReference type="AlphaFoldDB" id="A0A7Z0MPB0"/>
<proteinExistence type="predicted"/>